<dbReference type="GO" id="GO:0006383">
    <property type="term" value="P:transcription by RNA polymerase III"/>
    <property type="evidence" value="ECO:0007669"/>
    <property type="project" value="TreeGrafter"/>
</dbReference>
<gene>
    <name evidence="9" type="ORF">MGAL_10B059035</name>
</gene>
<evidence type="ECO:0000256" key="4">
    <source>
        <dbReference type="ARBA" id="ARBA00023163"/>
    </source>
</evidence>
<protein>
    <recommendedName>
        <fullName evidence="2">DNA-directed RNA polymerases I and III subunit RPAC2</fullName>
    </recommendedName>
    <alternativeName>
        <fullName evidence="7">DNA-directed RNA polymerase I subunit D</fullName>
    </alternativeName>
</protein>
<dbReference type="PANTHER" id="PTHR13946:SF28">
    <property type="entry name" value="DNA-DIRECTED RNA POLYMERASES I AND III SUBUNIT RPAC2"/>
    <property type="match status" value="1"/>
</dbReference>
<dbReference type="SUPFAM" id="SSF55257">
    <property type="entry name" value="RBP11-like subunits of RNA polymerase"/>
    <property type="match status" value="1"/>
</dbReference>
<dbReference type="Proteomes" id="UP000596742">
    <property type="component" value="Unassembled WGS sequence"/>
</dbReference>
<evidence type="ECO:0000259" key="8">
    <source>
        <dbReference type="Pfam" id="PF13656"/>
    </source>
</evidence>
<dbReference type="Pfam" id="PF13656">
    <property type="entry name" value="RNA_pol_L_2"/>
    <property type="match status" value="1"/>
</dbReference>
<keyword evidence="3 9" id="KW-0240">DNA-directed RNA polymerase</keyword>
<dbReference type="InterPro" id="IPR008193">
    <property type="entry name" value="RNA_pol_Rpb11_13-16kDa_CS"/>
</dbReference>
<dbReference type="AlphaFoldDB" id="A0A8B6DKY2"/>
<comment type="caution">
    <text evidence="9">The sequence shown here is derived from an EMBL/GenBank/DDBJ whole genome shotgun (WGS) entry which is preliminary data.</text>
</comment>
<keyword evidence="10" id="KW-1185">Reference proteome</keyword>
<accession>A0A8B6DKY2</accession>
<dbReference type="GO" id="GO:0005666">
    <property type="term" value="C:RNA polymerase III complex"/>
    <property type="evidence" value="ECO:0007669"/>
    <property type="project" value="TreeGrafter"/>
</dbReference>
<dbReference type="GO" id="GO:0006362">
    <property type="term" value="P:transcription elongation by RNA polymerase I"/>
    <property type="evidence" value="ECO:0007669"/>
    <property type="project" value="TreeGrafter"/>
</dbReference>
<comment type="similarity">
    <text evidence="6">Belongs to the archaeal Rpo11/eukaryotic RPB11/RPC19 RNA polymerase subunit family.</text>
</comment>
<proteinExistence type="inferred from homology"/>
<dbReference type="CDD" id="cd07029">
    <property type="entry name" value="RNAP_I_III_AC19"/>
    <property type="match status" value="1"/>
</dbReference>
<evidence type="ECO:0000256" key="6">
    <source>
        <dbReference type="ARBA" id="ARBA00025751"/>
    </source>
</evidence>
<organism evidence="9 10">
    <name type="scientific">Mytilus galloprovincialis</name>
    <name type="common">Mediterranean mussel</name>
    <dbReference type="NCBI Taxonomy" id="29158"/>
    <lineage>
        <taxon>Eukaryota</taxon>
        <taxon>Metazoa</taxon>
        <taxon>Spiralia</taxon>
        <taxon>Lophotrochozoa</taxon>
        <taxon>Mollusca</taxon>
        <taxon>Bivalvia</taxon>
        <taxon>Autobranchia</taxon>
        <taxon>Pteriomorphia</taxon>
        <taxon>Mytilida</taxon>
        <taxon>Mytiloidea</taxon>
        <taxon>Mytilidae</taxon>
        <taxon>Mytilinae</taxon>
        <taxon>Mytilus</taxon>
    </lineage>
</organism>
<dbReference type="InterPro" id="IPR009025">
    <property type="entry name" value="RBP11-like_dimer"/>
</dbReference>
<feature type="domain" description="DNA-directed RNA polymerase RBP11-like dimerisation" evidence="8">
    <location>
        <begin position="34"/>
        <end position="105"/>
    </location>
</feature>
<keyword evidence="5" id="KW-0539">Nucleus</keyword>
<comment type="subcellular location">
    <subcellularLocation>
        <location evidence="1">Nucleus</location>
    </subcellularLocation>
</comment>
<dbReference type="GO" id="GO:0046983">
    <property type="term" value="F:protein dimerization activity"/>
    <property type="evidence" value="ECO:0007669"/>
    <property type="project" value="InterPro"/>
</dbReference>
<evidence type="ECO:0000256" key="3">
    <source>
        <dbReference type="ARBA" id="ARBA00022478"/>
    </source>
</evidence>
<dbReference type="InterPro" id="IPR036603">
    <property type="entry name" value="RBP11-like"/>
</dbReference>
<dbReference type="PANTHER" id="PTHR13946">
    <property type="entry name" value="DNA-DIRECTED RNA POLYMERASE I,II,III"/>
    <property type="match status" value="1"/>
</dbReference>
<keyword evidence="4" id="KW-0804">Transcription</keyword>
<sequence>MSKKEKDSTKTPVEVGSHRLEVIETPGEEDETCKTFVFHNEDHTLGNSLRYIIMKNPDVKFCGYSVPHPSELKINFRVQTYGKPAVDILKKGLKDLNGACEHVLRTFENSVSEFKNRNTSSEMDTS</sequence>
<dbReference type="EMBL" id="UYJE01003721">
    <property type="protein sequence ID" value="VDI21847.1"/>
    <property type="molecule type" value="Genomic_DNA"/>
</dbReference>
<dbReference type="InterPro" id="IPR022905">
    <property type="entry name" value="Rpo11-like"/>
</dbReference>
<evidence type="ECO:0000256" key="2">
    <source>
        <dbReference type="ARBA" id="ARBA00022079"/>
    </source>
</evidence>
<dbReference type="GO" id="GO:0005736">
    <property type="term" value="C:RNA polymerase I complex"/>
    <property type="evidence" value="ECO:0007669"/>
    <property type="project" value="TreeGrafter"/>
</dbReference>
<evidence type="ECO:0000313" key="10">
    <source>
        <dbReference type="Proteomes" id="UP000596742"/>
    </source>
</evidence>
<dbReference type="OrthoDB" id="510325at2759"/>
<dbReference type="FunFam" id="3.30.1360.10:FF:000006">
    <property type="entry name" value="DNA-directed RNA polymerases I and III subunit RPAC2"/>
    <property type="match status" value="1"/>
</dbReference>
<evidence type="ECO:0000256" key="1">
    <source>
        <dbReference type="ARBA" id="ARBA00004123"/>
    </source>
</evidence>
<reference evidence="9" key="1">
    <citation type="submission" date="2018-11" db="EMBL/GenBank/DDBJ databases">
        <authorList>
            <person name="Alioto T."/>
            <person name="Alioto T."/>
        </authorList>
    </citation>
    <scope>NUCLEOTIDE SEQUENCE</scope>
</reference>
<evidence type="ECO:0000313" key="9">
    <source>
        <dbReference type="EMBL" id="VDI21847.1"/>
    </source>
</evidence>
<evidence type="ECO:0000256" key="5">
    <source>
        <dbReference type="ARBA" id="ARBA00023242"/>
    </source>
</evidence>
<dbReference type="Gene3D" id="3.30.1360.10">
    <property type="entry name" value="RNA polymerase, RBP11-like subunit"/>
    <property type="match status" value="1"/>
</dbReference>
<dbReference type="InterPro" id="IPR033898">
    <property type="entry name" value="RNAP_AC19"/>
</dbReference>
<dbReference type="PROSITE" id="PS01154">
    <property type="entry name" value="RNA_POL_L_13KD"/>
    <property type="match status" value="1"/>
</dbReference>
<dbReference type="GO" id="GO:0003677">
    <property type="term" value="F:DNA binding"/>
    <property type="evidence" value="ECO:0007669"/>
    <property type="project" value="InterPro"/>
</dbReference>
<evidence type="ECO:0000256" key="7">
    <source>
        <dbReference type="ARBA" id="ARBA00031757"/>
    </source>
</evidence>
<dbReference type="HAMAP" id="MF_00261">
    <property type="entry name" value="RNApol_arch_Rpo11"/>
    <property type="match status" value="1"/>
</dbReference>
<dbReference type="GO" id="GO:0003899">
    <property type="term" value="F:DNA-directed RNA polymerase activity"/>
    <property type="evidence" value="ECO:0007669"/>
    <property type="project" value="InterPro"/>
</dbReference>
<name>A0A8B6DKY2_MYTGA</name>